<organism evidence="3 4">
    <name type="scientific">Castanea mollissima</name>
    <name type="common">Chinese chestnut</name>
    <dbReference type="NCBI Taxonomy" id="60419"/>
    <lineage>
        <taxon>Eukaryota</taxon>
        <taxon>Viridiplantae</taxon>
        <taxon>Streptophyta</taxon>
        <taxon>Embryophyta</taxon>
        <taxon>Tracheophyta</taxon>
        <taxon>Spermatophyta</taxon>
        <taxon>Magnoliopsida</taxon>
        <taxon>eudicotyledons</taxon>
        <taxon>Gunneridae</taxon>
        <taxon>Pentapetalae</taxon>
        <taxon>rosids</taxon>
        <taxon>fabids</taxon>
        <taxon>Fagales</taxon>
        <taxon>Fagaceae</taxon>
        <taxon>Castanea</taxon>
    </lineage>
</organism>
<dbReference type="Pfam" id="PF07741">
    <property type="entry name" value="BRF1"/>
    <property type="match status" value="1"/>
</dbReference>
<evidence type="ECO:0000313" key="3">
    <source>
        <dbReference type="EMBL" id="KAF3968271.1"/>
    </source>
</evidence>
<feature type="region of interest" description="Disordered" evidence="1">
    <location>
        <begin position="1"/>
        <end position="52"/>
    </location>
</feature>
<protein>
    <recommendedName>
        <fullName evidence="2">Brf1 TBP-binding domain-containing protein</fullName>
    </recommendedName>
</protein>
<gene>
    <name evidence="3" type="ORF">CMV_007815</name>
</gene>
<dbReference type="InterPro" id="IPR011665">
    <property type="entry name" value="BRF1_TBP-bd_dom"/>
</dbReference>
<evidence type="ECO:0000313" key="4">
    <source>
        <dbReference type="Proteomes" id="UP000737018"/>
    </source>
</evidence>
<dbReference type="EMBL" id="JRKL02000791">
    <property type="protein sequence ID" value="KAF3968271.1"/>
    <property type="molecule type" value="Genomic_DNA"/>
</dbReference>
<feature type="compositionally biased region" description="Acidic residues" evidence="1">
    <location>
        <begin position="36"/>
        <end position="51"/>
    </location>
</feature>
<accession>A0A8J4R8D4</accession>
<feature type="compositionally biased region" description="Polar residues" evidence="1">
    <location>
        <begin position="1"/>
        <end position="16"/>
    </location>
</feature>
<comment type="caution">
    <text evidence="3">The sequence shown here is derived from an EMBL/GenBank/DDBJ whole genome shotgun (WGS) entry which is preliminary data.</text>
</comment>
<proteinExistence type="predicted"/>
<dbReference type="AlphaFoldDB" id="A0A8J4R8D4"/>
<dbReference type="OrthoDB" id="511529at2759"/>
<keyword evidence="4" id="KW-1185">Reference proteome</keyword>
<name>A0A8J4R8D4_9ROSI</name>
<feature type="compositionally biased region" description="Basic and acidic residues" evidence="1">
    <location>
        <begin position="22"/>
        <end position="31"/>
    </location>
</feature>
<reference evidence="3" key="1">
    <citation type="submission" date="2020-03" db="EMBL/GenBank/DDBJ databases">
        <title>Castanea mollissima Vanexum genome sequencing.</title>
        <authorList>
            <person name="Staton M."/>
        </authorList>
    </citation>
    <scope>NUCLEOTIDE SEQUENCE</scope>
    <source>
        <tissue evidence="3">Leaf</tissue>
    </source>
</reference>
<sequence length="114" mass="12506">MNQRENGSNSAATGDQTEVDGVSDKFQKSKDTSSITDDESDGLSDIDDVEVDGYLNNDEETRYKTIIWEEMNREQAAAAVAKMEASQVELENCSDELRAAHELASAAVAKSRKE</sequence>
<evidence type="ECO:0000259" key="2">
    <source>
        <dbReference type="Pfam" id="PF07741"/>
    </source>
</evidence>
<feature type="domain" description="Brf1 TBP-binding" evidence="2">
    <location>
        <begin position="44"/>
        <end position="92"/>
    </location>
</feature>
<evidence type="ECO:0000256" key="1">
    <source>
        <dbReference type="SAM" id="MobiDB-lite"/>
    </source>
</evidence>
<dbReference type="Proteomes" id="UP000737018">
    <property type="component" value="Unassembled WGS sequence"/>
</dbReference>
<dbReference type="Gene3D" id="1.20.5.650">
    <property type="entry name" value="Single helix bin"/>
    <property type="match status" value="1"/>
</dbReference>